<dbReference type="PANTHER" id="PTHR36122">
    <property type="entry name" value="NICOTINAMIDE RIBOSIDE TRANSPORTER PNUC"/>
    <property type="match status" value="1"/>
</dbReference>
<dbReference type="Pfam" id="PF04973">
    <property type="entry name" value="NMN_transporter"/>
    <property type="match status" value="1"/>
</dbReference>
<evidence type="ECO:0000256" key="4">
    <source>
        <dbReference type="ARBA" id="ARBA00017522"/>
    </source>
</evidence>
<evidence type="ECO:0000256" key="1">
    <source>
        <dbReference type="ARBA" id="ARBA00002672"/>
    </source>
</evidence>
<comment type="subcellular location">
    <subcellularLocation>
        <location evidence="2">Cell membrane</location>
        <topology evidence="2">Multi-pass membrane protein</topology>
    </subcellularLocation>
</comment>
<evidence type="ECO:0000256" key="10">
    <source>
        <dbReference type="SAM" id="Phobius"/>
    </source>
</evidence>
<name>A0A4R2KTH5_9GAMM</name>
<feature type="transmembrane region" description="Helical" evidence="10">
    <location>
        <begin position="64"/>
        <end position="85"/>
    </location>
</feature>
<keyword evidence="9 10" id="KW-0472">Membrane</keyword>
<gene>
    <name evidence="11" type="ORF">EV688_103107</name>
</gene>
<dbReference type="GO" id="GO:0005886">
    <property type="term" value="C:plasma membrane"/>
    <property type="evidence" value="ECO:0007669"/>
    <property type="project" value="UniProtKB-SubCell"/>
</dbReference>
<evidence type="ECO:0000256" key="3">
    <source>
        <dbReference type="ARBA" id="ARBA00006669"/>
    </source>
</evidence>
<feature type="transmembrane region" description="Helical" evidence="10">
    <location>
        <begin position="119"/>
        <end position="137"/>
    </location>
</feature>
<dbReference type="GO" id="GO:0034257">
    <property type="term" value="F:nicotinamide riboside transmembrane transporter activity"/>
    <property type="evidence" value="ECO:0007669"/>
    <property type="project" value="InterPro"/>
</dbReference>
<dbReference type="AlphaFoldDB" id="A0A4R2KTH5"/>
<evidence type="ECO:0000256" key="5">
    <source>
        <dbReference type="ARBA" id="ARBA00022448"/>
    </source>
</evidence>
<feature type="transmembrane region" description="Helical" evidence="10">
    <location>
        <begin position="143"/>
        <end position="159"/>
    </location>
</feature>
<feature type="transmembrane region" description="Helical" evidence="10">
    <location>
        <begin position="35"/>
        <end position="52"/>
    </location>
</feature>
<reference evidence="11 12" key="1">
    <citation type="submission" date="2019-03" db="EMBL/GenBank/DDBJ databases">
        <title>Genomic Encyclopedia of Type Strains, Phase IV (KMG-IV): sequencing the most valuable type-strain genomes for metagenomic binning, comparative biology and taxonomic classification.</title>
        <authorList>
            <person name="Goeker M."/>
        </authorList>
    </citation>
    <scope>NUCLEOTIDE SEQUENCE [LARGE SCALE GENOMIC DNA]</scope>
    <source>
        <strain evidence="11 12">DSM 23344</strain>
    </source>
</reference>
<evidence type="ECO:0000256" key="7">
    <source>
        <dbReference type="ARBA" id="ARBA00022692"/>
    </source>
</evidence>
<keyword evidence="12" id="KW-1185">Reference proteome</keyword>
<evidence type="ECO:0000256" key="9">
    <source>
        <dbReference type="ARBA" id="ARBA00023136"/>
    </source>
</evidence>
<keyword evidence="8 10" id="KW-1133">Transmembrane helix</keyword>
<dbReference type="InterPro" id="IPR006419">
    <property type="entry name" value="NMN_transpt_PnuC"/>
</dbReference>
<evidence type="ECO:0000256" key="2">
    <source>
        <dbReference type="ARBA" id="ARBA00004651"/>
    </source>
</evidence>
<evidence type="ECO:0000313" key="12">
    <source>
        <dbReference type="Proteomes" id="UP000294980"/>
    </source>
</evidence>
<evidence type="ECO:0000313" key="11">
    <source>
        <dbReference type="EMBL" id="TCO77093.1"/>
    </source>
</evidence>
<protein>
    <recommendedName>
        <fullName evidence="4">Nicotinamide riboside transporter PnuC</fullName>
    </recommendedName>
</protein>
<keyword evidence="7 10" id="KW-0812">Transmembrane</keyword>
<dbReference type="Proteomes" id="UP000294980">
    <property type="component" value="Unassembled WGS sequence"/>
</dbReference>
<comment type="caution">
    <text evidence="11">The sequence shown here is derived from an EMBL/GenBank/DDBJ whole genome shotgun (WGS) entry which is preliminary data.</text>
</comment>
<accession>A0A4R2KTH5</accession>
<evidence type="ECO:0000256" key="6">
    <source>
        <dbReference type="ARBA" id="ARBA00022475"/>
    </source>
</evidence>
<comment type="function">
    <text evidence="1">Required for nicotinamide riboside transport across the inner membrane.</text>
</comment>
<keyword evidence="6" id="KW-1003">Cell membrane</keyword>
<dbReference type="EMBL" id="SLWX01000003">
    <property type="protein sequence ID" value="TCO77093.1"/>
    <property type="molecule type" value="Genomic_DNA"/>
</dbReference>
<feature type="transmembrane region" description="Helical" evidence="10">
    <location>
        <begin position="91"/>
        <end position="110"/>
    </location>
</feature>
<sequence>MRLIHRGSTDATLEIAAVGFSIAFTLLYLRGAVPVCYVAAFFGSVLFAILCWRKHIFAESALHVFYVGMAVYGLLATGDDWRIVSWPLAEHLPWLLTGAVATAAVGYLLSQNPLAHTPWLDAFTTVFSLIATWLMLAYVHENWLYWMVIDSAAVALYALRRLYLSAALFVLYLAMAVDGYFPQISWFS</sequence>
<feature type="transmembrane region" description="Helical" evidence="10">
    <location>
        <begin position="166"/>
        <end position="187"/>
    </location>
</feature>
<keyword evidence="5" id="KW-0813">Transport</keyword>
<organism evidence="11 12">
    <name type="scientific">Chromatocurvus halotolerans</name>
    <dbReference type="NCBI Taxonomy" id="1132028"/>
    <lineage>
        <taxon>Bacteria</taxon>
        <taxon>Pseudomonadati</taxon>
        <taxon>Pseudomonadota</taxon>
        <taxon>Gammaproteobacteria</taxon>
        <taxon>Cellvibrionales</taxon>
        <taxon>Halieaceae</taxon>
        <taxon>Chromatocurvus</taxon>
    </lineage>
</organism>
<dbReference type="RefSeq" id="WP_162883886.1">
    <property type="nucleotide sequence ID" value="NZ_QQSW01000008.1"/>
</dbReference>
<evidence type="ECO:0000256" key="8">
    <source>
        <dbReference type="ARBA" id="ARBA00022989"/>
    </source>
</evidence>
<dbReference type="PANTHER" id="PTHR36122:SF2">
    <property type="entry name" value="NICOTINAMIDE RIBOSIDE TRANSPORTER PNUC"/>
    <property type="match status" value="1"/>
</dbReference>
<proteinExistence type="inferred from homology"/>
<comment type="similarity">
    <text evidence="3">Belongs to the nicotinamide ribonucleoside (NR) uptake permease (TC 4.B.1) family.</text>
</comment>